<accession>A0ABD6BXH9</accession>
<protein>
    <submittedName>
        <fullName evidence="2">Uncharacterized protein</fullName>
    </submittedName>
</protein>
<organism evidence="2 3">
    <name type="scientific">Halorubrum laminariae</name>
    <dbReference type="NCBI Taxonomy" id="1433523"/>
    <lineage>
        <taxon>Archaea</taxon>
        <taxon>Methanobacteriati</taxon>
        <taxon>Methanobacteriota</taxon>
        <taxon>Stenosarchaea group</taxon>
        <taxon>Halobacteria</taxon>
        <taxon>Halobacteriales</taxon>
        <taxon>Haloferacaceae</taxon>
        <taxon>Halorubrum</taxon>
    </lineage>
</organism>
<feature type="transmembrane region" description="Helical" evidence="1">
    <location>
        <begin position="102"/>
        <end position="122"/>
    </location>
</feature>
<dbReference type="RefSeq" id="WP_256417194.1">
    <property type="nucleotide sequence ID" value="NZ_JANHDL010000002.1"/>
</dbReference>
<comment type="caution">
    <text evidence="2">The sequence shown here is derived from an EMBL/GenBank/DDBJ whole genome shotgun (WGS) entry which is preliminary data.</text>
</comment>
<keyword evidence="3" id="KW-1185">Reference proteome</keyword>
<reference evidence="2 3" key="1">
    <citation type="journal article" date="2019" name="Int. J. Syst. Evol. Microbiol.">
        <title>The Global Catalogue of Microorganisms (GCM) 10K type strain sequencing project: providing services to taxonomists for standard genome sequencing and annotation.</title>
        <authorList>
            <consortium name="The Broad Institute Genomics Platform"/>
            <consortium name="The Broad Institute Genome Sequencing Center for Infectious Disease"/>
            <person name="Wu L."/>
            <person name="Ma J."/>
        </authorList>
    </citation>
    <scope>NUCLEOTIDE SEQUENCE [LARGE SCALE GENOMIC DNA]</scope>
    <source>
        <strain evidence="2 3">CGMCC 1.12689</strain>
    </source>
</reference>
<evidence type="ECO:0000313" key="2">
    <source>
        <dbReference type="EMBL" id="MFD1569359.1"/>
    </source>
</evidence>
<name>A0ABD6BXH9_9EURY</name>
<dbReference type="AlphaFoldDB" id="A0ABD6BXH9"/>
<dbReference type="Proteomes" id="UP001597185">
    <property type="component" value="Unassembled WGS sequence"/>
</dbReference>
<proteinExistence type="predicted"/>
<dbReference type="EMBL" id="JBHUDB010000001">
    <property type="protein sequence ID" value="MFD1569359.1"/>
    <property type="molecule type" value="Genomic_DNA"/>
</dbReference>
<keyword evidence="1" id="KW-0472">Membrane</keyword>
<keyword evidence="1" id="KW-1133">Transmembrane helix</keyword>
<feature type="transmembrane region" description="Helical" evidence="1">
    <location>
        <begin position="12"/>
        <end position="31"/>
    </location>
</feature>
<sequence>MAESSISALEEFVVGFYLFLLCGTIVGFGFQGTVGSVLILIGLLWFTVLAAGWASLVVLTTNAYRYFRDESPSWKAVTFALLTSVSLGLAVYLFLVTTLYRLWLSVGGLGFFCSLGLVIAVFDGRARRVWSQHVR</sequence>
<evidence type="ECO:0000313" key="3">
    <source>
        <dbReference type="Proteomes" id="UP001597185"/>
    </source>
</evidence>
<gene>
    <name evidence="2" type="ORF">ACFR9T_01925</name>
</gene>
<keyword evidence="1" id="KW-0812">Transmembrane</keyword>
<feature type="transmembrane region" description="Helical" evidence="1">
    <location>
        <begin position="76"/>
        <end position="96"/>
    </location>
</feature>
<evidence type="ECO:0000256" key="1">
    <source>
        <dbReference type="SAM" id="Phobius"/>
    </source>
</evidence>
<feature type="transmembrane region" description="Helical" evidence="1">
    <location>
        <begin position="37"/>
        <end position="64"/>
    </location>
</feature>